<comment type="caution">
    <text evidence="1">The sequence shown here is derived from an EMBL/GenBank/DDBJ whole genome shotgun (WGS) entry which is preliminary data.</text>
</comment>
<keyword evidence="2" id="KW-1185">Reference proteome</keyword>
<gene>
    <name evidence="1" type="ORF">H5410_004369</name>
</gene>
<dbReference type="Proteomes" id="UP000824120">
    <property type="component" value="Chromosome 1"/>
</dbReference>
<organism evidence="1 2">
    <name type="scientific">Solanum commersonii</name>
    <name type="common">Commerson's wild potato</name>
    <name type="synonym">Commerson's nightshade</name>
    <dbReference type="NCBI Taxonomy" id="4109"/>
    <lineage>
        <taxon>Eukaryota</taxon>
        <taxon>Viridiplantae</taxon>
        <taxon>Streptophyta</taxon>
        <taxon>Embryophyta</taxon>
        <taxon>Tracheophyta</taxon>
        <taxon>Spermatophyta</taxon>
        <taxon>Magnoliopsida</taxon>
        <taxon>eudicotyledons</taxon>
        <taxon>Gunneridae</taxon>
        <taxon>Pentapetalae</taxon>
        <taxon>asterids</taxon>
        <taxon>lamiids</taxon>
        <taxon>Solanales</taxon>
        <taxon>Solanaceae</taxon>
        <taxon>Solanoideae</taxon>
        <taxon>Solaneae</taxon>
        <taxon>Solanum</taxon>
    </lineage>
</organism>
<proteinExistence type="predicted"/>
<protein>
    <submittedName>
        <fullName evidence="1">Uncharacterized protein</fullName>
    </submittedName>
</protein>
<dbReference type="AlphaFoldDB" id="A0A9J6B7W7"/>
<evidence type="ECO:0000313" key="2">
    <source>
        <dbReference type="Proteomes" id="UP000824120"/>
    </source>
</evidence>
<name>A0A9J6B7W7_SOLCO</name>
<sequence length="110" mass="12089">MPSNCEVRFMTVLSFTYSFPSGFRLFDAVLRKSCCARRAVMYKPAAKKTVNRPKTPAAENNPCPSTKQLSIGVSQCLRCPDSTLSPISNNISPTANETLCNIETQHACIN</sequence>
<reference evidence="1 2" key="1">
    <citation type="submission" date="2020-09" db="EMBL/GenBank/DDBJ databases">
        <title>De no assembly of potato wild relative species, Solanum commersonii.</title>
        <authorList>
            <person name="Cho K."/>
        </authorList>
    </citation>
    <scope>NUCLEOTIDE SEQUENCE [LARGE SCALE GENOMIC DNA]</scope>
    <source>
        <strain evidence="1">LZ3.2</strain>
        <tissue evidence="1">Leaf</tissue>
    </source>
</reference>
<dbReference type="EMBL" id="JACXVP010000001">
    <property type="protein sequence ID" value="KAG5632652.1"/>
    <property type="molecule type" value="Genomic_DNA"/>
</dbReference>
<accession>A0A9J6B7W7</accession>
<evidence type="ECO:0000313" key="1">
    <source>
        <dbReference type="EMBL" id="KAG5632652.1"/>
    </source>
</evidence>